<proteinExistence type="predicted"/>
<comment type="caution">
    <text evidence="1">The sequence shown here is derived from an EMBL/GenBank/DDBJ whole genome shotgun (WGS) entry which is preliminary data.</text>
</comment>
<protein>
    <submittedName>
        <fullName evidence="1">DNA-binding transcriptional MerR regulator</fullName>
    </submittedName>
</protein>
<dbReference type="Gene3D" id="1.10.1660.10">
    <property type="match status" value="1"/>
</dbReference>
<name>A0ABS4KTJ7_9CLOT</name>
<dbReference type="Proteomes" id="UP001519307">
    <property type="component" value="Unassembled WGS sequence"/>
</dbReference>
<dbReference type="GO" id="GO:0003677">
    <property type="term" value="F:DNA binding"/>
    <property type="evidence" value="ECO:0007669"/>
    <property type="project" value="UniProtKB-KW"/>
</dbReference>
<gene>
    <name evidence="1" type="ORF">J2Z42_002056</name>
</gene>
<evidence type="ECO:0000313" key="2">
    <source>
        <dbReference type="Proteomes" id="UP001519307"/>
    </source>
</evidence>
<reference evidence="1 2" key="1">
    <citation type="submission" date="2021-03" db="EMBL/GenBank/DDBJ databases">
        <title>Genomic Encyclopedia of Type Strains, Phase IV (KMG-IV): sequencing the most valuable type-strain genomes for metagenomic binning, comparative biology and taxonomic classification.</title>
        <authorList>
            <person name="Goeker M."/>
        </authorList>
    </citation>
    <scope>NUCLEOTIDE SEQUENCE [LARGE SCALE GENOMIC DNA]</scope>
    <source>
        <strain evidence="1 2">DSM 28783</strain>
    </source>
</reference>
<evidence type="ECO:0000313" key="1">
    <source>
        <dbReference type="EMBL" id="MBP2033353.1"/>
    </source>
</evidence>
<sequence length="81" mass="9533">MPIKEIKQFIDWCLEGNATLKNRLEIFIEHKKKVADQIRLLEKHMKKIDYKIWYYKTSVAAGTEAIHSGQECKLPEITAEE</sequence>
<dbReference type="EMBL" id="JAGGLM010000013">
    <property type="protein sequence ID" value="MBP2033353.1"/>
    <property type="molecule type" value="Genomic_DNA"/>
</dbReference>
<organism evidence="1 2">
    <name type="scientific">Clostridium algifaecis</name>
    <dbReference type="NCBI Taxonomy" id="1472040"/>
    <lineage>
        <taxon>Bacteria</taxon>
        <taxon>Bacillati</taxon>
        <taxon>Bacillota</taxon>
        <taxon>Clostridia</taxon>
        <taxon>Eubacteriales</taxon>
        <taxon>Clostridiaceae</taxon>
        <taxon>Clostridium</taxon>
    </lineage>
</organism>
<keyword evidence="2" id="KW-1185">Reference proteome</keyword>
<dbReference type="RefSeq" id="WP_209702494.1">
    <property type="nucleotide sequence ID" value="NZ_JAGGLM010000013.1"/>
</dbReference>
<dbReference type="InterPro" id="IPR009061">
    <property type="entry name" value="DNA-bd_dom_put_sf"/>
</dbReference>
<accession>A0ABS4KTJ7</accession>
<dbReference type="SUPFAM" id="SSF46955">
    <property type="entry name" value="Putative DNA-binding domain"/>
    <property type="match status" value="1"/>
</dbReference>
<keyword evidence="1" id="KW-0238">DNA-binding</keyword>